<dbReference type="Pfam" id="PF05962">
    <property type="entry name" value="HutD"/>
    <property type="match status" value="1"/>
</dbReference>
<evidence type="ECO:0000313" key="1">
    <source>
        <dbReference type="EMBL" id="NEU05127.1"/>
    </source>
</evidence>
<dbReference type="Proteomes" id="UP000481872">
    <property type="component" value="Unassembled WGS sequence"/>
</dbReference>
<dbReference type="AlphaFoldDB" id="A0A6M0H3M0"/>
<dbReference type="InterPro" id="IPR010282">
    <property type="entry name" value="Uncharacterised_HutD/Ves"/>
</dbReference>
<dbReference type="PANTHER" id="PTHR37943">
    <property type="entry name" value="PROTEIN VES"/>
    <property type="match status" value="1"/>
</dbReference>
<organism evidence="1 2">
    <name type="scientific">Clostridium senegalense</name>
    <dbReference type="NCBI Taxonomy" id="1465809"/>
    <lineage>
        <taxon>Bacteria</taxon>
        <taxon>Bacillati</taxon>
        <taxon>Bacillota</taxon>
        <taxon>Clostridia</taxon>
        <taxon>Eubacteriales</taxon>
        <taxon>Clostridiaceae</taxon>
        <taxon>Clostridium</taxon>
    </lineage>
</organism>
<keyword evidence="2" id="KW-1185">Reference proteome</keyword>
<dbReference type="PANTHER" id="PTHR37943:SF1">
    <property type="entry name" value="PROTEIN VES"/>
    <property type="match status" value="1"/>
</dbReference>
<gene>
    <name evidence="1" type="ORF">G3M99_09725</name>
</gene>
<dbReference type="Gene3D" id="2.60.120.10">
    <property type="entry name" value="Jelly Rolls"/>
    <property type="match status" value="1"/>
</dbReference>
<evidence type="ECO:0008006" key="3">
    <source>
        <dbReference type="Google" id="ProtNLM"/>
    </source>
</evidence>
<sequence>MDIKIIKPHKQNISNWSGGKTKEIYIYPENGDYKERNFKFRVSSATIELETSTFTKLKNVKRLITTLDNDLKLLHEDGATINLKPYEIYRFSGELKIKSFGKVTDFNLMLMGDASGDISVLKGNEENILISKPNTAQVFVLYTIDDNVVIKINESSIILEKYNAIVIKNDKTENLTILLENKKNVKVLVCSIEV</sequence>
<comment type="caution">
    <text evidence="1">The sequence shown here is derived from an EMBL/GenBank/DDBJ whole genome shotgun (WGS) entry which is preliminary data.</text>
</comment>
<proteinExistence type="predicted"/>
<dbReference type="RefSeq" id="WP_061994503.1">
    <property type="nucleotide sequence ID" value="NZ_JAAGPU010000016.1"/>
</dbReference>
<protein>
    <recommendedName>
        <fullName evidence="3">HutD family protein</fullName>
    </recommendedName>
</protein>
<accession>A0A6M0H3M0</accession>
<dbReference type="InterPro" id="IPR014710">
    <property type="entry name" value="RmlC-like_jellyroll"/>
</dbReference>
<reference evidence="1 2" key="1">
    <citation type="submission" date="2020-02" db="EMBL/GenBank/DDBJ databases">
        <title>Genome assembly of a novel Clostridium senegalense strain.</title>
        <authorList>
            <person name="Gupta T.B."/>
            <person name="Jauregui R."/>
            <person name="Maclean P."/>
            <person name="Nawarathana A."/>
            <person name="Brightwell G."/>
        </authorList>
    </citation>
    <scope>NUCLEOTIDE SEQUENCE [LARGE SCALE GENOMIC DNA]</scope>
    <source>
        <strain evidence="1 2">AGRFS4</strain>
    </source>
</reference>
<name>A0A6M0H3M0_9CLOT</name>
<dbReference type="InterPro" id="IPR011051">
    <property type="entry name" value="RmlC_Cupin_sf"/>
</dbReference>
<dbReference type="SUPFAM" id="SSF51182">
    <property type="entry name" value="RmlC-like cupins"/>
    <property type="match status" value="1"/>
</dbReference>
<evidence type="ECO:0000313" key="2">
    <source>
        <dbReference type="Proteomes" id="UP000481872"/>
    </source>
</evidence>
<dbReference type="EMBL" id="JAAGPU010000016">
    <property type="protein sequence ID" value="NEU05127.1"/>
    <property type="molecule type" value="Genomic_DNA"/>
</dbReference>